<dbReference type="GO" id="GO:0005524">
    <property type="term" value="F:ATP binding"/>
    <property type="evidence" value="ECO:0007669"/>
    <property type="project" value="UniProtKB-KW"/>
</dbReference>
<dbReference type="RefSeq" id="WP_146382599.1">
    <property type="nucleotide sequence ID" value="NZ_VOEJ01000007.1"/>
</dbReference>
<gene>
    <name evidence="11" type="ORF">FPZ43_14190</name>
</gene>
<dbReference type="SUPFAM" id="SSF48452">
    <property type="entry name" value="TPR-like"/>
    <property type="match status" value="1"/>
</dbReference>
<evidence type="ECO:0000313" key="11">
    <source>
        <dbReference type="EMBL" id="TWR26312.1"/>
    </source>
</evidence>
<keyword evidence="6" id="KW-0418">Kinase</keyword>
<sequence length="778" mass="88032">MKNLCLLAFLLFTTYPALAQMNDLYKFSELELKKKLAESQDDTGRVRIQVGIGRSMLYRSGGMPKTIDSAMLMGVEIENDSRRLNYNYGIINGMVIRTLCFYRQGQKTRGIQLAKQTLILARSVRDNNGIAEAYIGIADQYSMNIPSELKIKKRYYEHATDLFRKEANLPRLAATLEMDGELCYLSGEKAQAVKLLTEALNINKSIGKRTVQGIYWMIARTSNNMGDYTDGVKYSLLAIRTAEAVGDSTLKLCSIYHNLATTYINLNDYRQALVYSLKALQIARRFKDVDYILTVEMAAAMEYTHLGQFQKSLSLMEEMERSAVDITDSIAVAGSFVNNLTRAKQFKKAGLYAKKLTYYLSKISIDNYNQRLVPYNFLANHYMRTGQLDKADHYINLHRSVPPDYRTPIGRRAIEIAQYKLDSIRGNLASAFKHYQICQRMIDSGLNVTKAYQMSLLQIENDTEKKNQEIDVLNKKSLIKDNDLKRNLLIQKVIIAGTLMLAIITALIYSRYRLKQRSNTLLMQQKSEIDQQNIELQFLVNDKNELIVDKDVLLKEKDGLLLDKDVLLKDKDLLIKEVNHRVKNNLQIVMSLLQSQSGYLKDKQAQEAILEGQNRVQCIALIHDQLFRSDHATEVDLPAYIGELVDCLNYSINKGSHKVEIGFDIDPIMLDVSQAIPMGIILNEAVTNALKYAFPGERTGKIWISVKECRQIITIRISDNGAGLPSNFTLEKVNSLGMTLIKGLAGQLDGTFEIIDNNGVNITIEFPMSIPEAALAVA</sequence>
<keyword evidence="7" id="KW-0067">ATP-binding</keyword>
<dbReference type="SUPFAM" id="SSF55874">
    <property type="entry name" value="ATPase domain of HSP90 chaperone/DNA topoisomerase II/histidine kinase"/>
    <property type="match status" value="1"/>
</dbReference>
<dbReference type="InterPro" id="IPR003594">
    <property type="entry name" value="HATPase_dom"/>
</dbReference>
<evidence type="ECO:0000256" key="1">
    <source>
        <dbReference type="ARBA" id="ARBA00000085"/>
    </source>
</evidence>
<dbReference type="AlphaFoldDB" id="A0A563U4R3"/>
<accession>A0A563U4R3</accession>
<keyword evidence="8" id="KW-0812">Transmembrane</keyword>
<keyword evidence="3" id="KW-0597">Phosphoprotein</keyword>
<dbReference type="Pfam" id="PF13181">
    <property type="entry name" value="TPR_8"/>
    <property type="match status" value="1"/>
</dbReference>
<dbReference type="InterPro" id="IPR005467">
    <property type="entry name" value="His_kinase_dom"/>
</dbReference>
<dbReference type="Proteomes" id="UP000320042">
    <property type="component" value="Unassembled WGS sequence"/>
</dbReference>
<evidence type="ECO:0000256" key="8">
    <source>
        <dbReference type="SAM" id="Phobius"/>
    </source>
</evidence>
<keyword evidence="8" id="KW-1133">Transmembrane helix</keyword>
<dbReference type="PANTHER" id="PTHR41523">
    <property type="entry name" value="TWO-COMPONENT SYSTEM SENSOR PROTEIN"/>
    <property type="match status" value="1"/>
</dbReference>
<feature type="transmembrane region" description="Helical" evidence="8">
    <location>
        <begin position="489"/>
        <end position="509"/>
    </location>
</feature>
<dbReference type="InterPro" id="IPR011495">
    <property type="entry name" value="Sig_transdc_His_kin_sub2_dim/P"/>
</dbReference>
<dbReference type="Gene3D" id="3.30.450.20">
    <property type="entry name" value="PAS domain"/>
    <property type="match status" value="1"/>
</dbReference>
<dbReference type="Gene3D" id="3.30.565.10">
    <property type="entry name" value="Histidine kinase-like ATPase, C-terminal domain"/>
    <property type="match status" value="1"/>
</dbReference>
<evidence type="ECO:0000256" key="9">
    <source>
        <dbReference type="SAM" id="SignalP"/>
    </source>
</evidence>
<keyword evidence="12" id="KW-1185">Reference proteome</keyword>
<dbReference type="Gene3D" id="1.25.40.10">
    <property type="entry name" value="Tetratricopeptide repeat domain"/>
    <property type="match status" value="2"/>
</dbReference>
<dbReference type="SMART" id="SM00387">
    <property type="entry name" value="HATPase_c"/>
    <property type="match status" value="1"/>
</dbReference>
<reference evidence="11 12" key="1">
    <citation type="submission" date="2019-07" db="EMBL/GenBank/DDBJ databases">
        <authorList>
            <person name="Kim J."/>
        </authorList>
    </citation>
    <scope>NUCLEOTIDE SEQUENCE [LARGE SCALE GENOMIC DNA]</scope>
    <source>
        <strain evidence="12">dk17</strain>
    </source>
</reference>
<dbReference type="EMBL" id="VOEJ01000007">
    <property type="protein sequence ID" value="TWR26312.1"/>
    <property type="molecule type" value="Genomic_DNA"/>
</dbReference>
<dbReference type="OrthoDB" id="1523170at2"/>
<evidence type="ECO:0000256" key="6">
    <source>
        <dbReference type="ARBA" id="ARBA00022777"/>
    </source>
</evidence>
<dbReference type="InterPro" id="IPR019734">
    <property type="entry name" value="TPR_rpt"/>
</dbReference>
<dbReference type="InterPro" id="IPR036890">
    <property type="entry name" value="HATPase_C_sf"/>
</dbReference>
<proteinExistence type="predicted"/>
<dbReference type="Pfam" id="PF02518">
    <property type="entry name" value="HATPase_c"/>
    <property type="match status" value="1"/>
</dbReference>
<dbReference type="Pfam" id="PF07568">
    <property type="entry name" value="HisKA_2"/>
    <property type="match status" value="1"/>
</dbReference>
<dbReference type="PROSITE" id="PS50109">
    <property type="entry name" value="HIS_KIN"/>
    <property type="match status" value="1"/>
</dbReference>
<evidence type="ECO:0000256" key="3">
    <source>
        <dbReference type="ARBA" id="ARBA00022553"/>
    </source>
</evidence>
<keyword evidence="9" id="KW-0732">Signal</keyword>
<evidence type="ECO:0000256" key="7">
    <source>
        <dbReference type="ARBA" id="ARBA00022840"/>
    </source>
</evidence>
<dbReference type="GO" id="GO:0004673">
    <property type="term" value="F:protein histidine kinase activity"/>
    <property type="evidence" value="ECO:0007669"/>
    <property type="project" value="UniProtKB-EC"/>
</dbReference>
<evidence type="ECO:0000256" key="2">
    <source>
        <dbReference type="ARBA" id="ARBA00012438"/>
    </source>
</evidence>
<dbReference type="InterPro" id="IPR011990">
    <property type="entry name" value="TPR-like_helical_dom_sf"/>
</dbReference>
<evidence type="ECO:0000256" key="5">
    <source>
        <dbReference type="ARBA" id="ARBA00022741"/>
    </source>
</evidence>
<evidence type="ECO:0000256" key="4">
    <source>
        <dbReference type="ARBA" id="ARBA00022679"/>
    </source>
</evidence>
<feature type="chain" id="PRO_5021870171" description="histidine kinase" evidence="9">
    <location>
        <begin position="20"/>
        <end position="778"/>
    </location>
</feature>
<comment type="caution">
    <text evidence="11">The sequence shown here is derived from an EMBL/GenBank/DDBJ whole genome shotgun (WGS) entry which is preliminary data.</text>
</comment>
<keyword evidence="4" id="KW-0808">Transferase</keyword>
<dbReference type="EC" id="2.7.13.3" evidence="2"/>
<protein>
    <recommendedName>
        <fullName evidence="2">histidine kinase</fullName>
        <ecNumber evidence="2">2.7.13.3</ecNumber>
    </recommendedName>
</protein>
<dbReference type="SMART" id="SM00028">
    <property type="entry name" value="TPR"/>
    <property type="match status" value="3"/>
</dbReference>
<keyword evidence="5" id="KW-0547">Nucleotide-binding</keyword>
<organism evidence="11 12">
    <name type="scientific">Mucilaginibacter pallidiroseus</name>
    <dbReference type="NCBI Taxonomy" id="2599295"/>
    <lineage>
        <taxon>Bacteria</taxon>
        <taxon>Pseudomonadati</taxon>
        <taxon>Bacteroidota</taxon>
        <taxon>Sphingobacteriia</taxon>
        <taxon>Sphingobacteriales</taxon>
        <taxon>Sphingobacteriaceae</taxon>
        <taxon>Mucilaginibacter</taxon>
    </lineage>
</organism>
<feature type="domain" description="Histidine kinase" evidence="10">
    <location>
        <begin position="577"/>
        <end position="770"/>
    </location>
</feature>
<feature type="signal peptide" evidence="9">
    <location>
        <begin position="1"/>
        <end position="19"/>
    </location>
</feature>
<evidence type="ECO:0000313" key="12">
    <source>
        <dbReference type="Proteomes" id="UP000320042"/>
    </source>
</evidence>
<comment type="catalytic activity">
    <reaction evidence="1">
        <text>ATP + protein L-histidine = ADP + protein N-phospho-L-histidine.</text>
        <dbReference type="EC" id="2.7.13.3"/>
    </reaction>
</comment>
<dbReference type="PANTHER" id="PTHR41523:SF8">
    <property type="entry name" value="ETHYLENE RESPONSE SENSOR PROTEIN"/>
    <property type="match status" value="1"/>
</dbReference>
<evidence type="ECO:0000259" key="10">
    <source>
        <dbReference type="PROSITE" id="PS50109"/>
    </source>
</evidence>
<name>A0A563U4R3_9SPHI</name>
<keyword evidence="8" id="KW-0472">Membrane</keyword>